<sequence length="244" mass="26694">MFSADIIAAIKADAATRYPKESCGIVTARGYEPQPNLSDEPEAFFVMPRCVAARAAAGEVLAVVHSHNENGFDHPSRADQEQCLAMGIPWGLVLVVNGKPGEPFFWGEGVARPPIMPRDFRWGPSGTDGCGDCFALVRDWYALEMGLEIPDVARDQDWELDDKMAYVDGYKRAGFTHVGEEQIQRGDGLLFSFGSPKRTPNHAGVYLGDGTILHHKRNCLVQRESLGFLRASLVAVLRPPAVPA</sequence>
<protein>
    <submittedName>
        <fullName evidence="9">Phage tail protein</fullName>
    </submittedName>
</protein>
<dbReference type="Pfam" id="PF00877">
    <property type="entry name" value="NLPC_P60"/>
    <property type="match status" value="1"/>
</dbReference>
<dbReference type="Gene3D" id="3.90.1720.10">
    <property type="entry name" value="endopeptidase domain like (from Nostoc punctiforme)"/>
    <property type="match status" value="1"/>
</dbReference>
<dbReference type="PANTHER" id="PTHR34858:SF1">
    <property type="entry name" value="CYSO-CYSTEINE PEPTIDASE"/>
    <property type="match status" value="1"/>
</dbReference>
<keyword evidence="2" id="KW-0645">Protease</keyword>
<keyword evidence="5" id="KW-0788">Thiol protease</keyword>
<evidence type="ECO:0000256" key="5">
    <source>
        <dbReference type="ARBA" id="ARBA00022807"/>
    </source>
</evidence>
<keyword evidence="10" id="KW-1185">Reference proteome</keyword>
<name>A0A437MF46_9PROT</name>
<gene>
    <name evidence="9" type="ORF">EOD42_14165</name>
</gene>
<evidence type="ECO:0000259" key="8">
    <source>
        <dbReference type="PROSITE" id="PS51935"/>
    </source>
</evidence>
<comment type="caution">
    <text evidence="9">The sequence shown here is derived from an EMBL/GenBank/DDBJ whole genome shotgun (WGS) entry which is preliminary data.</text>
</comment>
<organism evidence="9 10">
    <name type="scientific">Rhodovarius crocodyli</name>
    <dbReference type="NCBI Taxonomy" id="1979269"/>
    <lineage>
        <taxon>Bacteria</taxon>
        <taxon>Pseudomonadati</taxon>
        <taxon>Pseudomonadota</taxon>
        <taxon>Alphaproteobacteria</taxon>
        <taxon>Acetobacterales</taxon>
        <taxon>Roseomonadaceae</taxon>
        <taxon>Rhodovarius</taxon>
    </lineage>
</organism>
<accession>A0A437MF46</accession>
<dbReference type="InterPro" id="IPR051929">
    <property type="entry name" value="VirAsm_ModProt"/>
</dbReference>
<dbReference type="PROSITE" id="PS51935">
    <property type="entry name" value="NLPC_P60"/>
    <property type="match status" value="1"/>
</dbReference>
<feature type="domain" description="NlpC/P60" evidence="8">
    <location>
        <begin position="86"/>
        <end position="241"/>
    </location>
</feature>
<dbReference type="Proteomes" id="UP000282957">
    <property type="component" value="Unassembled WGS sequence"/>
</dbReference>
<dbReference type="OrthoDB" id="1494599at2"/>
<evidence type="ECO:0000256" key="1">
    <source>
        <dbReference type="ARBA" id="ARBA00007074"/>
    </source>
</evidence>
<evidence type="ECO:0000256" key="2">
    <source>
        <dbReference type="ARBA" id="ARBA00022670"/>
    </source>
</evidence>
<dbReference type="PANTHER" id="PTHR34858">
    <property type="entry name" value="CYSO-CYSTEINE PEPTIDASE"/>
    <property type="match status" value="1"/>
</dbReference>
<keyword evidence="6" id="KW-0862">Zinc</keyword>
<evidence type="ECO:0000256" key="7">
    <source>
        <dbReference type="ARBA" id="ARBA00023049"/>
    </source>
</evidence>
<dbReference type="AlphaFoldDB" id="A0A437MF46"/>
<keyword evidence="3" id="KW-0479">Metal-binding</keyword>
<dbReference type="RefSeq" id="WP_127788186.1">
    <property type="nucleotide sequence ID" value="NZ_SACL01000004.1"/>
</dbReference>
<evidence type="ECO:0000256" key="3">
    <source>
        <dbReference type="ARBA" id="ARBA00022723"/>
    </source>
</evidence>
<dbReference type="InterPro" id="IPR038765">
    <property type="entry name" value="Papain-like_cys_pep_sf"/>
</dbReference>
<dbReference type="SUPFAM" id="SSF102712">
    <property type="entry name" value="JAB1/MPN domain"/>
    <property type="match status" value="1"/>
</dbReference>
<dbReference type="Pfam" id="PF14464">
    <property type="entry name" value="Prok-JAB"/>
    <property type="match status" value="1"/>
</dbReference>
<dbReference type="GO" id="GO:0006508">
    <property type="term" value="P:proteolysis"/>
    <property type="evidence" value="ECO:0007669"/>
    <property type="project" value="UniProtKB-KW"/>
</dbReference>
<dbReference type="GO" id="GO:0008235">
    <property type="term" value="F:metalloexopeptidase activity"/>
    <property type="evidence" value="ECO:0007669"/>
    <property type="project" value="TreeGrafter"/>
</dbReference>
<evidence type="ECO:0000256" key="4">
    <source>
        <dbReference type="ARBA" id="ARBA00022801"/>
    </source>
</evidence>
<reference evidence="9 10" key="1">
    <citation type="submission" date="2019-01" db="EMBL/GenBank/DDBJ databases">
        <authorList>
            <person name="Chen W.-M."/>
        </authorList>
    </citation>
    <scope>NUCLEOTIDE SEQUENCE [LARGE SCALE GENOMIC DNA]</scope>
    <source>
        <strain evidence="9 10">CCP-6</strain>
    </source>
</reference>
<dbReference type="SUPFAM" id="SSF54001">
    <property type="entry name" value="Cysteine proteinases"/>
    <property type="match status" value="1"/>
</dbReference>
<evidence type="ECO:0000256" key="6">
    <source>
        <dbReference type="ARBA" id="ARBA00022833"/>
    </source>
</evidence>
<comment type="similarity">
    <text evidence="1">Belongs to the peptidase C40 family.</text>
</comment>
<dbReference type="InterPro" id="IPR028090">
    <property type="entry name" value="JAB_dom_prok"/>
</dbReference>
<dbReference type="Gene3D" id="3.40.140.10">
    <property type="entry name" value="Cytidine Deaminase, domain 2"/>
    <property type="match status" value="1"/>
</dbReference>
<dbReference type="GO" id="GO:0008234">
    <property type="term" value="F:cysteine-type peptidase activity"/>
    <property type="evidence" value="ECO:0007669"/>
    <property type="project" value="UniProtKB-KW"/>
</dbReference>
<dbReference type="GO" id="GO:0008270">
    <property type="term" value="F:zinc ion binding"/>
    <property type="evidence" value="ECO:0007669"/>
    <property type="project" value="TreeGrafter"/>
</dbReference>
<keyword evidence="7" id="KW-0482">Metalloprotease</keyword>
<evidence type="ECO:0000313" key="10">
    <source>
        <dbReference type="Proteomes" id="UP000282957"/>
    </source>
</evidence>
<dbReference type="EMBL" id="SACL01000004">
    <property type="protein sequence ID" value="RVT96253.1"/>
    <property type="molecule type" value="Genomic_DNA"/>
</dbReference>
<keyword evidence="4" id="KW-0378">Hydrolase</keyword>
<dbReference type="InterPro" id="IPR000064">
    <property type="entry name" value="NLP_P60_dom"/>
</dbReference>
<proteinExistence type="inferred from homology"/>
<evidence type="ECO:0000313" key="9">
    <source>
        <dbReference type="EMBL" id="RVT96253.1"/>
    </source>
</evidence>